<dbReference type="Proteomes" id="UP001330184">
    <property type="component" value="Chromosome"/>
</dbReference>
<dbReference type="AlphaFoldDB" id="A0AA48KMQ8"/>
<evidence type="ECO:0000313" key="3">
    <source>
        <dbReference type="Proteomes" id="UP001330184"/>
    </source>
</evidence>
<protein>
    <submittedName>
        <fullName evidence="2">Uncharacterized protein</fullName>
    </submittedName>
</protein>
<gene>
    <name evidence="2" type="ORF">MACH07_02170</name>
</gene>
<accession>A0AA48KMQ8</accession>
<name>A0AA48KMQ8_9FLAO</name>
<organism evidence="2 3">
    <name type="scientific">Flagellimonas marinaquae</name>
    <dbReference type="NCBI Taxonomy" id="254955"/>
    <lineage>
        <taxon>Bacteria</taxon>
        <taxon>Pseudomonadati</taxon>
        <taxon>Bacteroidota</taxon>
        <taxon>Flavobacteriia</taxon>
        <taxon>Flavobacteriales</taxon>
        <taxon>Flavobacteriaceae</taxon>
        <taxon>Flagellimonas</taxon>
    </lineage>
</organism>
<sequence length="88" mass="9679">MVESDVECDGSQKLHNQREVNDTFNEILYLDAGGHGELCSNDLLVPSGYTLCRKEQVVGGQGHVPNPSQLNKDHDNELSKEIIGVKNT</sequence>
<reference evidence="2 3" key="1">
    <citation type="submission" date="2023-01" db="EMBL/GenBank/DDBJ databases">
        <title>Complete genome sequence of Muricauda aquimarina strain IFOP_LL357.</title>
        <authorList>
            <person name="Gajardo G."/>
            <person name="Ueki S."/>
            <person name="Maruyama F."/>
        </authorList>
    </citation>
    <scope>NUCLEOTIDE SEQUENCE [LARGE SCALE GENOMIC DNA]</scope>
    <source>
        <strain evidence="2 3">IFOP_LL357</strain>
    </source>
</reference>
<evidence type="ECO:0000313" key="2">
    <source>
        <dbReference type="EMBL" id="BDW91385.1"/>
    </source>
</evidence>
<keyword evidence="3" id="KW-1185">Reference proteome</keyword>
<feature type="region of interest" description="Disordered" evidence="1">
    <location>
        <begin position="62"/>
        <end position="88"/>
    </location>
</feature>
<feature type="compositionally biased region" description="Basic and acidic residues" evidence="1">
    <location>
        <begin position="71"/>
        <end position="80"/>
    </location>
</feature>
<dbReference type="EMBL" id="AP027268">
    <property type="protein sequence ID" value="BDW91385.1"/>
    <property type="molecule type" value="Genomic_DNA"/>
</dbReference>
<evidence type="ECO:0000256" key="1">
    <source>
        <dbReference type="SAM" id="MobiDB-lite"/>
    </source>
</evidence>
<proteinExistence type="predicted"/>